<organism evidence="10 11">
    <name type="scientific">Chrysophaeum taylorii</name>
    <dbReference type="NCBI Taxonomy" id="2483200"/>
    <lineage>
        <taxon>Eukaryota</taxon>
        <taxon>Sar</taxon>
        <taxon>Stramenopiles</taxon>
        <taxon>Ochrophyta</taxon>
        <taxon>Pelagophyceae</taxon>
        <taxon>Pelagomonadales</taxon>
        <taxon>Pelagomonadaceae</taxon>
        <taxon>Chrysophaeum</taxon>
    </lineage>
</organism>
<keyword evidence="5" id="KW-0406">Ion transport</keyword>
<feature type="domain" description="Potassium channel" evidence="9">
    <location>
        <begin position="55"/>
        <end position="124"/>
    </location>
</feature>
<reference evidence="10" key="1">
    <citation type="submission" date="2023-01" db="EMBL/GenBank/DDBJ databases">
        <title>Metagenome sequencing of chrysophaentin producing Chrysophaeum taylorii.</title>
        <authorList>
            <person name="Davison J."/>
            <person name="Bewley C."/>
        </authorList>
    </citation>
    <scope>NUCLEOTIDE SEQUENCE</scope>
    <source>
        <strain evidence="10">NIES-1699</strain>
    </source>
</reference>
<dbReference type="PANTHER" id="PTHR11003:SF334">
    <property type="entry name" value="FI03418P"/>
    <property type="match status" value="1"/>
</dbReference>
<dbReference type="Pfam" id="PF07885">
    <property type="entry name" value="Ion_trans_2"/>
    <property type="match status" value="2"/>
</dbReference>
<dbReference type="SUPFAM" id="SSF81324">
    <property type="entry name" value="Voltage-gated potassium channels"/>
    <property type="match status" value="2"/>
</dbReference>
<evidence type="ECO:0000256" key="6">
    <source>
        <dbReference type="ARBA" id="ARBA00023136"/>
    </source>
</evidence>
<evidence type="ECO:0000256" key="3">
    <source>
        <dbReference type="ARBA" id="ARBA00022692"/>
    </source>
</evidence>
<evidence type="ECO:0000256" key="4">
    <source>
        <dbReference type="ARBA" id="ARBA00022989"/>
    </source>
</evidence>
<feature type="transmembrane region" description="Helical" evidence="8">
    <location>
        <begin position="48"/>
        <end position="69"/>
    </location>
</feature>
<dbReference type="GO" id="GO:0022841">
    <property type="term" value="F:potassium ion leak channel activity"/>
    <property type="evidence" value="ECO:0007669"/>
    <property type="project" value="TreeGrafter"/>
</dbReference>
<comment type="subcellular location">
    <subcellularLocation>
        <location evidence="1">Membrane</location>
        <topology evidence="1">Multi-pass membrane protein</topology>
    </subcellularLocation>
</comment>
<dbReference type="GO" id="GO:0015271">
    <property type="term" value="F:outward rectifier potassium channel activity"/>
    <property type="evidence" value="ECO:0007669"/>
    <property type="project" value="TreeGrafter"/>
</dbReference>
<feature type="transmembrane region" description="Helical" evidence="8">
    <location>
        <begin position="204"/>
        <end position="225"/>
    </location>
</feature>
<dbReference type="GO" id="GO:0030322">
    <property type="term" value="P:stabilization of membrane potential"/>
    <property type="evidence" value="ECO:0007669"/>
    <property type="project" value="TreeGrafter"/>
</dbReference>
<comment type="caution">
    <text evidence="10">The sequence shown here is derived from an EMBL/GenBank/DDBJ whole genome shotgun (WGS) entry which is preliminary data.</text>
</comment>
<evidence type="ECO:0000313" key="11">
    <source>
        <dbReference type="Proteomes" id="UP001230188"/>
    </source>
</evidence>
<sequence>MTTAAVAAAPSAGYGAIEAPEDDEEDEIGPFTVVLNLFREFYEEKTNVLYLSLGLVCVLILMMAFYSAFVEGWSVLWAVYFASYVVLGVGYGDLRIERTSWSYLTLTFIELGGTVVVGGLLSIAVSGIFLTEDEEDWVTLTGAHKRFRKCFGILAMVIPPGVLVMLFFENWGLPKTLYWAIDTATTVGCGYVTPTSVVGRVVNIIFLVIGSSLFLTILGTIALYPRALLRDSKKRRIFQKYRDANTVNKTPANRELFVLSVLLESKLVEDADIIDVQALYDKLYPPPPVSSS</sequence>
<keyword evidence="4 8" id="KW-1133">Transmembrane helix</keyword>
<dbReference type="AlphaFoldDB" id="A0AAD7UN78"/>
<keyword evidence="11" id="KW-1185">Reference proteome</keyword>
<evidence type="ECO:0000256" key="5">
    <source>
        <dbReference type="ARBA" id="ARBA00023065"/>
    </source>
</evidence>
<keyword evidence="3 8" id="KW-0812">Transmembrane</keyword>
<name>A0AAD7UN78_9STRA</name>
<evidence type="ECO:0000256" key="1">
    <source>
        <dbReference type="ARBA" id="ARBA00004141"/>
    </source>
</evidence>
<keyword evidence="6 8" id="KW-0472">Membrane</keyword>
<proteinExistence type="predicted"/>
<dbReference type="Gene3D" id="1.10.287.70">
    <property type="match status" value="2"/>
</dbReference>
<keyword evidence="2" id="KW-0813">Transport</keyword>
<evidence type="ECO:0000256" key="8">
    <source>
        <dbReference type="SAM" id="Phobius"/>
    </source>
</evidence>
<evidence type="ECO:0000256" key="2">
    <source>
        <dbReference type="ARBA" id="ARBA00022448"/>
    </source>
</evidence>
<feature type="domain" description="Potassium channel" evidence="9">
    <location>
        <begin position="161"/>
        <end position="222"/>
    </location>
</feature>
<evidence type="ECO:0000259" key="9">
    <source>
        <dbReference type="Pfam" id="PF07885"/>
    </source>
</evidence>
<dbReference type="PANTHER" id="PTHR11003">
    <property type="entry name" value="POTASSIUM CHANNEL, SUBFAMILY K"/>
    <property type="match status" value="1"/>
</dbReference>
<gene>
    <name evidence="10" type="ORF">CTAYLR_008958</name>
</gene>
<dbReference type="GO" id="GO:0005886">
    <property type="term" value="C:plasma membrane"/>
    <property type="evidence" value="ECO:0007669"/>
    <property type="project" value="TreeGrafter"/>
</dbReference>
<feature type="transmembrane region" description="Helical" evidence="8">
    <location>
        <begin position="151"/>
        <end position="168"/>
    </location>
</feature>
<dbReference type="Proteomes" id="UP001230188">
    <property type="component" value="Unassembled WGS sequence"/>
</dbReference>
<feature type="transmembrane region" description="Helical" evidence="8">
    <location>
        <begin position="106"/>
        <end position="131"/>
    </location>
</feature>
<dbReference type="InterPro" id="IPR003280">
    <property type="entry name" value="2pore_dom_K_chnl"/>
</dbReference>
<keyword evidence="7" id="KW-0407">Ion channel</keyword>
<evidence type="ECO:0000313" key="10">
    <source>
        <dbReference type="EMBL" id="KAJ8612695.1"/>
    </source>
</evidence>
<accession>A0AAD7UN78</accession>
<feature type="transmembrane region" description="Helical" evidence="8">
    <location>
        <begin position="75"/>
        <end position="94"/>
    </location>
</feature>
<dbReference type="EMBL" id="JAQMWT010000043">
    <property type="protein sequence ID" value="KAJ8612695.1"/>
    <property type="molecule type" value="Genomic_DNA"/>
</dbReference>
<dbReference type="InterPro" id="IPR013099">
    <property type="entry name" value="K_chnl_dom"/>
</dbReference>
<protein>
    <recommendedName>
        <fullName evidence="9">Potassium channel domain-containing protein</fullName>
    </recommendedName>
</protein>
<evidence type="ECO:0000256" key="7">
    <source>
        <dbReference type="ARBA" id="ARBA00023303"/>
    </source>
</evidence>